<evidence type="ECO:0000256" key="7">
    <source>
        <dbReference type="SAM" id="Phobius"/>
    </source>
</evidence>
<accession>A0AAX4IHG7</accession>
<dbReference type="Gene3D" id="3.40.50.80">
    <property type="entry name" value="Nucleotide-binding domain of ferredoxin-NADP reductase (FNR) module"/>
    <property type="match status" value="1"/>
</dbReference>
<dbReference type="SUPFAM" id="SSF52343">
    <property type="entry name" value="Ferredoxin reductase-like, C-terminal NADP-linked domain"/>
    <property type="match status" value="1"/>
</dbReference>
<feature type="transmembrane region" description="Helical" evidence="7">
    <location>
        <begin position="245"/>
        <end position="271"/>
    </location>
</feature>
<dbReference type="AlphaFoldDB" id="A0AAX4IHG7"/>
<comment type="subcellular location">
    <subcellularLocation>
        <location evidence="1">Membrane</location>
        <topology evidence="1">Multi-pass membrane protein</topology>
    </subcellularLocation>
</comment>
<dbReference type="GO" id="GO:0000293">
    <property type="term" value="F:ferric-chelate reductase activity"/>
    <property type="evidence" value="ECO:0007669"/>
    <property type="project" value="TreeGrafter"/>
</dbReference>
<evidence type="ECO:0000313" key="9">
    <source>
        <dbReference type="EMBL" id="WQF82790.1"/>
    </source>
</evidence>
<keyword evidence="2" id="KW-0813">Transport</keyword>
<evidence type="ECO:0000256" key="4">
    <source>
        <dbReference type="ARBA" id="ARBA00022989"/>
    </source>
</evidence>
<dbReference type="Proteomes" id="UP001322277">
    <property type="component" value="Chromosome 5"/>
</dbReference>
<dbReference type="InterPro" id="IPR013130">
    <property type="entry name" value="Fe3_Rdtase_TM_dom"/>
</dbReference>
<keyword evidence="6 7" id="KW-0472">Membrane</keyword>
<dbReference type="RefSeq" id="XP_062780014.1">
    <property type="nucleotide sequence ID" value="XM_062923963.1"/>
</dbReference>
<dbReference type="GO" id="GO:0015677">
    <property type="term" value="P:copper ion import"/>
    <property type="evidence" value="ECO:0007669"/>
    <property type="project" value="TreeGrafter"/>
</dbReference>
<evidence type="ECO:0000256" key="5">
    <source>
        <dbReference type="ARBA" id="ARBA00023065"/>
    </source>
</evidence>
<sequence>MFNIPFVPAKLPTMNQLLCNIVLFLTFAASAATVIVLTFVPCYATICSEDYFDFETRLHLIIYYGLLAVLGISLLLRKYFPRVRTISGHHLLPGGPLVSKSVTVGGLLASVWIVGVTASTTVFWLPAQWDFWGQRADPLGWMSAKIQLTITGVTGHYADILLGLLIIPVSRNNLIGKGLSLHQSTLLFMHKMVAYLYSAAATAHGITYILYATDSSSKGDEAKEEAFATGNPAMTLSESKQRSEWFTLTTYTGIAAILPVWIIVITSIPWIRRNHYNFFYYNHVLFGLVIFVAASIHASTDFYLLMPGLLLWLADWACRIFAGEAGGLSSKTSATLENAGNGWLRITLPPLRRLDDSYSRVVALEEKGRPSFQPLLYYHLQIPAISRLQNHAFTAAIPSSIESGPVFLLQPTTGKSQKRLNKEWTWKLASLVSEPLSTKTINVKAEGPYGVGDSGFETASHIICIVGGTGITGACSLAHWWLERRPENTLFTLVWTVRDRKASMIREWTDLQQTASSVPNLTTFTHVSSEVGRVVPSEHLNNALASAGGAVASSSGHAWVYSSGPTGLLDSVERACIRAQKSIRVAKDGKGASSWAVQDIGWYVAKWEV</sequence>
<dbReference type="CDD" id="cd06186">
    <property type="entry name" value="NOX_Duox_like_FAD_NADP"/>
    <property type="match status" value="1"/>
</dbReference>
<dbReference type="PANTHER" id="PTHR32361">
    <property type="entry name" value="FERRIC/CUPRIC REDUCTASE TRANSMEMBRANE COMPONENT"/>
    <property type="match status" value="1"/>
</dbReference>
<feature type="domain" description="Ferric oxidoreductase" evidence="8">
    <location>
        <begin position="154"/>
        <end position="293"/>
    </location>
</feature>
<evidence type="ECO:0000256" key="1">
    <source>
        <dbReference type="ARBA" id="ARBA00004141"/>
    </source>
</evidence>
<dbReference type="GO" id="GO:0006879">
    <property type="term" value="P:intracellular iron ion homeostasis"/>
    <property type="evidence" value="ECO:0007669"/>
    <property type="project" value="TreeGrafter"/>
</dbReference>
<evidence type="ECO:0000256" key="3">
    <source>
        <dbReference type="ARBA" id="ARBA00022692"/>
    </source>
</evidence>
<evidence type="ECO:0000256" key="2">
    <source>
        <dbReference type="ARBA" id="ARBA00022448"/>
    </source>
</evidence>
<reference evidence="10" key="1">
    <citation type="journal article" date="2023" name="bioRxiv">
        <title>Complete genome of the Medicago anthracnose fungus, Colletotrichum destructivum, reveals a mini-chromosome-like region within a core chromosome.</title>
        <authorList>
            <person name="Lapalu N."/>
            <person name="Simon A."/>
            <person name="Lu A."/>
            <person name="Plaumann P.-L."/>
            <person name="Amselem J."/>
            <person name="Pigne S."/>
            <person name="Auger A."/>
            <person name="Koch C."/>
            <person name="Dallery J.-F."/>
            <person name="O'Connell R.J."/>
        </authorList>
    </citation>
    <scope>NUCLEOTIDE SEQUENCE [LARGE SCALE GENOMIC DNA]</scope>
    <source>
        <strain evidence="10">CBS 520.97</strain>
    </source>
</reference>
<feature type="transmembrane region" description="Helical" evidence="7">
    <location>
        <begin position="58"/>
        <end position="76"/>
    </location>
</feature>
<dbReference type="GeneID" id="87944307"/>
<keyword evidence="10" id="KW-1185">Reference proteome</keyword>
<evidence type="ECO:0000313" key="10">
    <source>
        <dbReference type="Proteomes" id="UP001322277"/>
    </source>
</evidence>
<dbReference type="GO" id="GO:0005886">
    <property type="term" value="C:plasma membrane"/>
    <property type="evidence" value="ECO:0007669"/>
    <property type="project" value="TreeGrafter"/>
</dbReference>
<dbReference type="EMBL" id="CP137309">
    <property type="protein sequence ID" value="WQF82790.1"/>
    <property type="molecule type" value="Genomic_DNA"/>
</dbReference>
<keyword evidence="5" id="KW-0406">Ion transport</keyword>
<protein>
    <submittedName>
        <fullName evidence="9">Ferric reductase transmembrane component-like domain-containing protein</fullName>
    </submittedName>
</protein>
<keyword evidence="3 7" id="KW-0812">Transmembrane</keyword>
<evidence type="ECO:0000256" key="6">
    <source>
        <dbReference type="ARBA" id="ARBA00023136"/>
    </source>
</evidence>
<dbReference type="InterPro" id="IPR051410">
    <property type="entry name" value="Ferric/Cupric_Reductase"/>
</dbReference>
<feature type="transmembrane region" description="Helical" evidence="7">
    <location>
        <begin position="146"/>
        <end position="167"/>
    </location>
</feature>
<dbReference type="KEGG" id="cdet:87944307"/>
<dbReference type="Pfam" id="PF01794">
    <property type="entry name" value="Ferric_reduct"/>
    <property type="match status" value="1"/>
</dbReference>
<keyword evidence="4 7" id="KW-1133">Transmembrane helix</keyword>
<organism evidence="9 10">
    <name type="scientific">Colletotrichum destructivum</name>
    <dbReference type="NCBI Taxonomy" id="34406"/>
    <lineage>
        <taxon>Eukaryota</taxon>
        <taxon>Fungi</taxon>
        <taxon>Dikarya</taxon>
        <taxon>Ascomycota</taxon>
        <taxon>Pezizomycotina</taxon>
        <taxon>Sordariomycetes</taxon>
        <taxon>Hypocreomycetidae</taxon>
        <taxon>Glomerellales</taxon>
        <taxon>Glomerellaceae</taxon>
        <taxon>Colletotrichum</taxon>
        <taxon>Colletotrichum destructivum species complex</taxon>
    </lineage>
</organism>
<feature type="transmembrane region" description="Helical" evidence="7">
    <location>
        <begin position="188"/>
        <end position="211"/>
    </location>
</feature>
<name>A0AAX4IHG7_9PEZI</name>
<feature type="transmembrane region" description="Helical" evidence="7">
    <location>
        <begin position="97"/>
        <end position="126"/>
    </location>
</feature>
<feature type="transmembrane region" description="Helical" evidence="7">
    <location>
        <begin position="21"/>
        <end position="46"/>
    </location>
</feature>
<proteinExistence type="predicted"/>
<gene>
    <name evidence="9" type="ORF">CDEST_07804</name>
</gene>
<feature type="transmembrane region" description="Helical" evidence="7">
    <location>
        <begin position="278"/>
        <end position="296"/>
    </location>
</feature>
<dbReference type="InterPro" id="IPR039261">
    <property type="entry name" value="FNR_nucleotide-bd"/>
</dbReference>
<evidence type="ECO:0000259" key="8">
    <source>
        <dbReference type="Pfam" id="PF01794"/>
    </source>
</evidence>
<dbReference type="GO" id="GO:0006826">
    <property type="term" value="P:iron ion transport"/>
    <property type="evidence" value="ECO:0007669"/>
    <property type="project" value="TreeGrafter"/>
</dbReference>